<evidence type="ECO:0000256" key="5">
    <source>
        <dbReference type="ARBA" id="ARBA00022737"/>
    </source>
</evidence>
<proteinExistence type="inferred from homology"/>
<feature type="transmembrane region" description="Helical" evidence="10">
    <location>
        <begin position="178"/>
        <end position="197"/>
    </location>
</feature>
<dbReference type="PANTHER" id="PTHR45665">
    <property type="entry name" value="AQUAPORIN-8"/>
    <property type="match status" value="1"/>
</dbReference>
<dbReference type="OrthoDB" id="3222at2759"/>
<keyword evidence="3" id="KW-0926">Vacuole</keyword>
<comment type="caution">
    <text evidence="11">The sequence shown here is derived from an EMBL/GenBank/DDBJ whole genome shotgun (WGS) entry which is preliminary data.</text>
</comment>
<keyword evidence="12" id="KW-1185">Reference proteome</keyword>
<reference evidence="11" key="1">
    <citation type="journal article" date="2022" name="Front. Genet.">
        <title>Chromosome-Scale Assembly of the Dendrobium nobile Genome Provides Insights Into the Molecular Mechanism of the Biosynthesis of the Medicinal Active Ingredient of Dendrobium.</title>
        <authorList>
            <person name="Xu Q."/>
            <person name="Niu S.-C."/>
            <person name="Li K.-L."/>
            <person name="Zheng P.-J."/>
            <person name="Zhang X.-J."/>
            <person name="Jia Y."/>
            <person name="Liu Y."/>
            <person name="Niu Y.-X."/>
            <person name="Yu L.-H."/>
            <person name="Chen D.-F."/>
            <person name="Zhang G.-Q."/>
        </authorList>
    </citation>
    <scope>NUCLEOTIDE SEQUENCE</scope>
    <source>
        <tissue evidence="11">Leaf</tissue>
    </source>
</reference>
<comment type="similarity">
    <text evidence="8">Belongs to the MIP/aquaporin (TC 1.A.8) family. TIP (TC 1.A.8.10) subfamily.</text>
</comment>
<comment type="subcellular location">
    <subcellularLocation>
        <location evidence="1">Vacuole membrane</location>
        <topology evidence="1">Multi-pass membrane protein</topology>
    </subcellularLocation>
</comment>
<keyword evidence="5" id="KW-0677">Repeat</keyword>
<evidence type="ECO:0000256" key="4">
    <source>
        <dbReference type="ARBA" id="ARBA00022692"/>
    </source>
</evidence>
<dbReference type="InterPro" id="IPR034294">
    <property type="entry name" value="Aquaporin_transptr"/>
</dbReference>
<dbReference type="Proteomes" id="UP000829196">
    <property type="component" value="Unassembled WGS sequence"/>
</dbReference>
<evidence type="ECO:0000256" key="1">
    <source>
        <dbReference type="ARBA" id="ARBA00004128"/>
    </source>
</evidence>
<evidence type="ECO:0000256" key="9">
    <source>
        <dbReference type="RuleBase" id="RU000477"/>
    </source>
</evidence>
<feature type="transmembrane region" description="Helical" evidence="10">
    <location>
        <begin position="140"/>
        <end position="158"/>
    </location>
</feature>
<dbReference type="FunFam" id="1.20.1080.10:FF:000017">
    <property type="entry name" value="Probable aquaporin TIP5-1"/>
    <property type="match status" value="1"/>
</dbReference>
<dbReference type="GO" id="GO:0005774">
    <property type="term" value="C:vacuolar membrane"/>
    <property type="evidence" value="ECO:0007669"/>
    <property type="project" value="UniProtKB-SubCell"/>
</dbReference>
<feature type="transmembrane region" description="Helical" evidence="10">
    <location>
        <begin position="55"/>
        <end position="74"/>
    </location>
</feature>
<protein>
    <recommendedName>
        <fullName evidence="13">Aquaporin TIP5-1</fullName>
    </recommendedName>
</protein>
<accession>A0A8T3AZA1</accession>
<keyword evidence="2 9" id="KW-0813">Transport</keyword>
<keyword evidence="6 10" id="KW-1133">Transmembrane helix</keyword>
<dbReference type="PRINTS" id="PR00783">
    <property type="entry name" value="MINTRINSICP"/>
</dbReference>
<dbReference type="SUPFAM" id="SSF81338">
    <property type="entry name" value="Aquaporin-like"/>
    <property type="match status" value="1"/>
</dbReference>
<gene>
    <name evidence="11" type="ORF">KFK09_019190</name>
</gene>
<dbReference type="InterPro" id="IPR000425">
    <property type="entry name" value="MIP"/>
</dbReference>
<evidence type="ECO:0000256" key="2">
    <source>
        <dbReference type="ARBA" id="ARBA00022448"/>
    </source>
</evidence>
<dbReference type="SMR" id="A0A8T3AZA1"/>
<feature type="transmembrane region" description="Helical" evidence="10">
    <location>
        <begin position="86"/>
        <end position="106"/>
    </location>
</feature>
<sequence length="253" mass="25851">MASTARSQLYECFFIPTLRCCLAEFISTFLVVFAATGSTISARMLTPDVTSDASSLVATAASQAFAVFAAIYIAADVSGGHINPAVTFAFVLGGHIAIPTAVFYWISQLLGSTLACLLLRLASAGQAVPTTKIATEMTGFGGAVVEGVITFMLVYTVYVAADPRVAGGRKAGSVNGPLAIGFVVGSCVLAAGSLTGASMNPARSFGPAIVSGDFKNHGVYWAGPLIGASLAALVHQNLVFPSPSSSSEDILEV</sequence>
<organism evidence="11 12">
    <name type="scientific">Dendrobium nobile</name>
    <name type="common">Orchid</name>
    <dbReference type="NCBI Taxonomy" id="94219"/>
    <lineage>
        <taxon>Eukaryota</taxon>
        <taxon>Viridiplantae</taxon>
        <taxon>Streptophyta</taxon>
        <taxon>Embryophyta</taxon>
        <taxon>Tracheophyta</taxon>
        <taxon>Spermatophyta</taxon>
        <taxon>Magnoliopsida</taxon>
        <taxon>Liliopsida</taxon>
        <taxon>Asparagales</taxon>
        <taxon>Orchidaceae</taxon>
        <taxon>Epidendroideae</taxon>
        <taxon>Malaxideae</taxon>
        <taxon>Dendrobiinae</taxon>
        <taxon>Dendrobium</taxon>
    </lineage>
</organism>
<evidence type="ECO:0000256" key="3">
    <source>
        <dbReference type="ARBA" id="ARBA00022554"/>
    </source>
</evidence>
<evidence type="ECO:0000313" key="11">
    <source>
        <dbReference type="EMBL" id="KAI0500972.1"/>
    </source>
</evidence>
<dbReference type="PANTHER" id="PTHR45665:SF27">
    <property type="entry name" value="AQUAPORIN TIP5-1-RELATED"/>
    <property type="match status" value="1"/>
</dbReference>
<dbReference type="InterPro" id="IPR023271">
    <property type="entry name" value="Aquaporin-like"/>
</dbReference>
<feature type="transmembrane region" description="Helical" evidence="10">
    <location>
        <begin position="12"/>
        <end position="35"/>
    </location>
</feature>
<dbReference type="EMBL" id="JAGYWB010000013">
    <property type="protein sequence ID" value="KAI0500972.1"/>
    <property type="molecule type" value="Genomic_DNA"/>
</dbReference>
<dbReference type="PROSITE" id="PS00221">
    <property type="entry name" value="MIP"/>
    <property type="match status" value="1"/>
</dbReference>
<evidence type="ECO:0008006" key="13">
    <source>
        <dbReference type="Google" id="ProtNLM"/>
    </source>
</evidence>
<evidence type="ECO:0000256" key="7">
    <source>
        <dbReference type="ARBA" id="ARBA00023136"/>
    </source>
</evidence>
<dbReference type="AlphaFoldDB" id="A0A8T3AZA1"/>
<name>A0A8T3AZA1_DENNO</name>
<dbReference type="InterPro" id="IPR022357">
    <property type="entry name" value="MIP_CS"/>
</dbReference>
<evidence type="ECO:0000256" key="6">
    <source>
        <dbReference type="ARBA" id="ARBA00022989"/>
    </source>
</evidence>
<keyword evidence="7 10" id="KW-0472">Membrane</keyword>
<dbReference type="Gene3D" id="1.20.1080.10">
    <property type="entry name" value="Glycerol uptake facilitator protein"/>
    <property type="match status" value="1"/>
</dbReference>
<evidence type="ECO:0000256" key="8">
    <source>
        <dbReference type="ARBA" id="ARBA00038477"/>
    </source>
</evidence>
<evidence type="ECO:0000313" key="12">
    <source>
        <dbReference type="Proteomes" id="UP000829196"/>
    </source>
</evidence>
<dbReference type="Pfam" id="PF00230">
    <property type="entry name" value="MIP"/>
    <property type="match status" value="1"/>
</dbReference>
<keyword evidence="4 9" id="KW-0812">Transmembrane</keyword>
<dbReference type="GO" id="GO:0015250">
    <property type="term" value="F:water channel activity"/>
    <property type="evidence" value="ECO:0007669"/>
    <property type="project" value="TreeGrafter"/>
</dbReference>
<evidence type="ECO:0000256" key="10">
    <source>
        <dbReference type="SAM" id="Phobius"/>
    </source>
</evidence>
<feature type="transmembrane region" description="Helical" evidence="10">
    <location>
        <begin position="218"/>
        <end position="238"/>
    </location>
</feature>